<organism evidence="2 3">
    <name type="scientific">Amphibalanus amphitrite</name>
    <name type="common">Striped barnacle</name>
    <name type="synonym">Balanus amphitrite</name>
    <dbReference type="NCBI Taxonomy" id="1232801"/>
    <lineage>
        <taxon>Eukaryota</taxon>
        <taxon>Metazoa</taxon>
        <taxon>Ecdysozoa</taxon>
        <taxon>Arthropoda</taxon>
        <taxon>Crustacea</taxon>
        <taxon>Multicrustacea</taxon>
        <taxon>Cirripedia</taxon>
        <taxon>Thoracica</taxon>
        <taxon>Thoracicalcarea</taxon>
        <taxon>Balanomorpha</taxon>
        <taxon>Balanoidea</taxon>
        <taxon>Balanidae</taxon>
        <taxon>Amphibalaninae</taxon>
        <taxon>Amphibalanus</taxon>
    </lineage>
</organism>
<evidence type="ECO:0000256" key="1">
    <source>
        <dbReference type="SAM" id="SignalP"/>
    </source>
</evidence>
<sequence>MKLTLLFALLVAGMALCSAAALSEPETDDLDLVPASGPGSFLGGDDLEGAETHYRSYYYRPRYYRSYYKPRYYRRRYYKPRYYGGHYW</sequence>
<feature type="signal peptide" evidence="1">
    <location>
        <begin position="1"/>
        <end position="19"/>
    </location>
</feature>
<feature type="chain" id="PRO_5025570768" evidence="1">
    <location>
        <begin position="20"/>
        <end position="88"/>
    </location>
</feature>
<accession>A0A6A4VW20</accession>
<evidence type="ECO:0000313" key="2">
    <source>
        <dbReference type="EMBL" id="KAF0294088.1"/>
    </source>
</evidence>
<dbReference type="EMBL" id="VIIS01001707">
    <property type="protein sequence ID" value="KAF0294088.1"/>
    <property type="molecule type" value="Genomic_DNA"/>
</dbReference>
<keyword evidence="3" id="KW-1185">Reference proteome</keyword>
<gene>
    <name evidence="2" type="ORF">FJT64_008227</name>
</gene>
<evidence type="ECO:0000313" key="3">
    <source>
        <dbReference type="Proteomes" id="UP000440578"/>
    </source>
</evidence>
<reference evidence="2 3" key="1">
    <citation type="submission" date="2019-07" db="EMBL/GenBank/DDBJ databases">
        <title>Draft genome assembly of a fouling barnacle, Amphibalanus amphitrite (Darwin, 1854): The first reference genome for Thecostraca.</title>
        <authorList>
            <person name="Kim W."/>
        </authorList>
    </citation>
    <scope>NUCLEOTIDE SEQUENCE [LARGE SCALE GENOMIC DNA]</scope>
    <source>
        <strain evidence="2">SNU_AA5</strain>
        <tissue evidence="2">Soma without cirri and trophi</tissue>
    </source>
</reference>
<dbReference type="Proteomes" id="UP000440578">
    <property type="component" value="Unassembled WGS sequence"/>
</dbReference>
<name>A0A6A4VW20_AMPAM</name>
<protein>
    <submittedName>
        <fullName evidence="2">Uncharacterized protein</fullName>
    </submittedName>
</protein>
<comment type="caution">
    <text evidence="2">The sequence shown here is derived from an EMBL/GenBank/DDBJ whole genome shotgun (WGS) entry which is preliminary data.</text>
</comment>
<dbReference type="AlphaFoldDB" id="A0A6A4VW20"/>
<keyword evidence="1" id="KW-0732">Signal</keyword>
<proteinExistence type="predicted"/>